<dbReference type="AlphaFoldDB" id="A0A2Y9AF17"/>
<accession>A0A2Y9AF17</accession>
<keyword evidence="1" id="KW-0732">Signal</keyword>
<evidence type="ECO:0000313" key="2">
    <source>
        <dbReference type="EMBL" id="SSA42526.1"/>
    </source>
</evidence>
<dbReference type="EMBL" id="UETB01000006">
    <property type="protein sequence ID" value="SSA42526.1"/>
    <property type="molecule type" value="Genomic_DNA"/>
</dbReference>
<feature type="chain" id="PRO_5038794850" evidence="1">
    <location>
        <begin position="28"/>
        <end position="211"/>
    </location>
</feature>
<dbReference type="InterPro" id="IPR024006">
    <property type="entry name" value="Alt_signal_exp_actinobact"/>
</dbReference>
<keyword evidence="3" id="KW-1185">Reference proteome</keyword>
<evidence type="ECO:0000256" key="1">
    <source>
        <dbReference type="SAM" id="SignalP"/>
    </source>
</evidence>
<dbReference type="Proteomes" id="UP000250222">
    <property type="component" value="Unassembled WGS sequence"/>
</dbReference>
<feature type="signal peptide" evidence="1">
    <location>
        <begin position="1"/>
        <end position="27"/>
    </location>
</feature>
<proteinExistence type="predicted"/>
<protein>
    <submittedName>
        <fullName evidence="2">Alternate signal-mediated exported protein, RER_14450 family</fullName>
    </submittedName>
</protein>
<dbReference type="NCBIfam" id="TIGR04088">
    <property type="entry name" value="cognate_SipW"/>
    <property type="match status" value="1"/>
</dbReference>
<reference evidence="2 3" key="1">
    <citation type="submission" date="2016-10" db="EMBL/GenBank/DDBJ databases">
        <authorList>
            <person name="Cai Z."/>
        </authorList>
    </citation>
    <scope>NUCLEOTIDE SEQUENCE [LARGE SCALE GENOMIC DNA]</scope>
    <source>
        <strain evidence="2 3">CGMCC 1.10826</strain>
    </source>
</reference>
<name>A0A2Y9AF17_9MICO</name>
<dbReference type="InterPro" id="IPR023833">
    <property type="entry name" value="Signal_pept_SipW-depend-type"/>
</dbReference>
<gene>
    <name evidence="2" type="ORF">SAMN05216184_106198</name>
</gene>
<dbReference type="NCBIfam" id="TIGR04089">
    <property type="entry name" value="exp_by_SipW_III"/>
    <property type="match status" value="1"/>
</dbReference>
<evidence type="ECO:0000313" key="3">
    <source>
        <dbReference type="Proteomes" id="UP000250222"/>
    </source>
</evidence>
<dbReference type="RefSeq" id="WP_181424604.1">
    <property type="nucleotide sequence ID" value="NZ_QKLZ01000006.1"/>
</dbReference>
<organism evidence="2 3">
    <name type="scientific">Georgenia satyanarayanai</name>
    <dbReference type="NCBI Taxonomy" id="860221"/>
    <lineage>
        <taxon>Bacteria</taxon>
        <taxon>Bacillati</taxon>
        <taxon>Actinomycetota</taxon>
        <taxon>Actinomycetes</taxon>
        <taxon>Micrococcales</taxon>
        <taxon>Bogoriellaceae</taxon>
        <taxon>Georgenia</taxon>
    </lineage>
</organism>
<sequence length="211" mass="21640">MNKKTTGIVAGAAGAALLMGGATFALWNDSAEVAGGAITAGNLDVEAGTVSWQDVSADRTQGDHEINLDTFRIVPGDTVEGTLPLSAALEGDNLAAELSLDKLGVTGDGRLLAELAEHATYEVRLDGETIVDATPLAAAQPLRFASADNSQNVAALHTLPAALTDAPNLEVVLSVTFDEDVAERDLVEAKAALKAFDVTLTQVRDGGVGGF</sequence>